<reference evidence="3 4" key="1">
    <citation type="submission" date="2019-06" db="EMBL/GenBank/DDBJ databases">
        <authorList>
            <person name="Livingstone P."/>
            <person name="Whitworth D."/>
        </authorList>
    </citation>
    <scope>NUCLEOTIDE SEQUENCE [LARGE SCALE GENOMIC DNA]</scope>
    <source>
        <strain evidence="3 4">AM401</strain>
    </source>
</reference>
<evidence type="ECO:0000313" key="4">
    <source>
        <dbReference type="Proteomes" id="UP000315369"/>
    </source>
</evidence>
<dbReference type="GO" id="GO:0004252">
    <property type="term" value="F:serine-type endopeptidase activity"/>
    <property type="evidence" value="ECO:0007669"/>
    <property type="project" value="InterPro"/>
</dbReference>
<dbReference type="SUPFAM" id="SSF50494">
    <property type="entry name" value="Trypsin-like serine proteases"/>
    <property type="match status" value="1"/>
</dbReference>
<proteinExistence type="predicted"/>
<dbReference type="PANTHER" id="PTHR43343:SF3">
    <property type="entry name" value="PROTEASE DO-LIKE 8, CHLOROPLASTIC"/>
    <property type="match status" value="1"/>
</dbReference>
<feature type="non-terminal residue" evidence="3">
    <location>
        <position position="1"/>
    </location>
</feature>
<evidence type="ECO:0000256" key="2">
    <source>
        <dbReference type="ARBA" id="ARBA00022801"/>
    </source>
</evidence>
<sequence>DLALVKAQQAGKPLAIHTGPLKLGETVEAIGHPKGYEFTITRGVISAMRRQRSAAIGSDNLVEFVQTDTPISEGNSGGPLLLKDAVIGVNDWIRVDKGSQNLNFSVSYNEIRSYLDRFKGK</sequence>
<keyword evidence="2" id="KW-0378">Hydrolase</keyword>
<dbReference type="Proteomes" id="UP000315369">
    <property type="component" value="Unassembled WGS sequence"/>
</dbReference>
<dbReference type="PRINTS" id="PR00834">
    <property type="entry name" value="PROTEASES2C"/>
</dbReference>
<comment type="caution">
    <text evidence="3">The sequence shown here is derived from an EMBL/GenBank/DDBJ whole genome shotgun (WGS) entry which is preliminary data.</text>
</comment>
<name>A0A540WHD1_9BACT</name>
<dbReference type="InterPro" id="IPR009003">
    <property type="entry name" value="Peptidase_S1_PA"/>
</dbReference>
<dbReference type="PANTHER" id="PTHR43343">
    <property type="entry name" value="PEPTIDASE S12"/>
    <property type="match status" value="1"/>
</dbReference>
<dbReference type="Gene3D" id="2.40.10.120">
    <property type="match status" value="1"/>
</dbReference>
<keyword evidence="4" id="KW-1185">Reference proteome</keyword>
<dbReference type="EMBL" id="VIFM01000701">
    <property type="protein sequence ID" value="TQF08402.1"/>
    <property type="molecule type" value="Genomic_DNA"/>
</dbReference>
<organism evidence="3 4">
    <name type="scientific">Myxococcus llanfairpwllgwyngyllgogerychwyrndrobwllllantysiliogogogochensis</name>
    <dbReference type="NCBI Taxonomy" id="2590453"/>
    <lineage>
        <taxon>Bacteria</taxon>
        <taxon>Pseudomonadati</taxon>
        <taxon>Myxococcota</taxon>
        <taxon>Myxococcia</taxon>
        <taxon>Myxococcales</taxon>
        <taxon>Cystobacterineae</taxon>
        <taxon>Myxococcaceae</taxon>
        <taxon>Myxococcus</taxon>
    </lineage>
</organism>
<dbReference type="GO" id="GO:0006508">
    <property type="term" value="P:proteolysis"/>
    <property type="evidence" value="ECO:0007669"/>
    <property type="project" value="UniProtKB-KW"/>
</dbReference>
<keyword evidence="1 3" id="KW-0645">Protease</keyword>
<evidence type="ECO:0000256" key="1">
    <source>
        <dbReference type="ARBA" id="ARBA00022670"/>
    </source>
</evidence>
<accession>A0A540WHD1</accession>
<dbReference type="OrthoDB" id="9758917at2"/>
<dbReference type="InterPro" id="IPR051201">
    <property type="entry name" value="Chloro_Bact_Ser_Proteases"/>
</dbReference>
<dbReference type="AlphaFoldDB" id="A0A540WHD1"/>
<gene>
    <name evidence="3" type="ORF">FJV41_50120</name>
</gene>
<protein>
    <submittedName>
        <fullName evidence="3">Trypsin-like serine protease</fullName>
    </submittedName>
</protein>
<evidence type="ECO:0000313" key="3">
    <source>
        <dbReference type="EMBL" id="TQF08402.1"/>
    </source>
</evidence>
<dbReference type="Pfam" id="PF13365">
    <property type="entry name" value="Trypsin_2"/>
    <property type="match status" value="1"/>
</dbReference>
<dbReference type="InterPro" id="IPR001940">
    <property type="entry name" value="Peptidase_S1C"/>
</dbReference>